<feature type="domain" description="Agenet" evidence="1">
    <location>
        <begin position="163"/>
        <end position="231"/>
    </location>
</feature>
<dbReference type="PANTHER" id="PTHR31917:SF147">
    <property type="entry name" value="AGENET DOMAIN-CONTAINING PROTEIN"/>
    <property type="match status" value="1"/>
</dbReference>
<dbReference type="AlphaFoldDB" id="A0A7J0G8Y1"/>
<proteinExistence type="predicted"/>
<dbReference type="EMBL" id="BJWL01000019">
    <property type="protein sequence ID" value="GFZ07243.1"/>
    <property type="molecule type" value="Genomic_DNA"/>
</dbReference>
<dbReference type="CDD" id="cd20405">
    <property type="entry name" value="Tudor_Agenet_AtDUF_rpt1_3"/>
    <property type="match status" value="2"/>
</dbReference>
<evidence type="ECO:0000313" key="3">
    <source>
        <dbReference type="Proteomes" id="UP000585474"/>
    </source>
</evidence>
<dbReference type="Gene3D" id="2.30.30.140">
    <property type="match status" value="1"/>
</dbReference>
<reference evidence="2 3" key="1">
    <citation type="submission" date="2019-07" db="EMBL/GenBank/DDBJ databases">
        <title>De Novo Assembly of kiwifruit Actinidia rufa.</title>
        <authorList>
            <person name="Sugita-Konishi S."/>
            <person name="Sato K."/>
            <person name="Mori E."/>
            <person name="Abe Y."/>
            <person name="Kisaki G."/>
            <person name="Hamano K."/>
            <person name="Suezawa K."/>
            <person name="Otani M."/>
            <person name="Fukuda T."/>
            <person name="Manabe T."/>
            <person name="Gomi K."/>
            <person name="Tabuchi M."/>
            <person name="Akimitsu K."/>
            <person name="Kataoka I."/>
        </authorList>
    </citation>
    <scope>NUCLEOTIDE SEQUENCE [LARGE SCALE GENOMIC DNA]</scope>
    <source>
        <strain evidence="3">cv. Fuchu</strain>
    </source>
</reference>
<dbReference type="PANTHER" id="PTHR31917">
    <property type="entry name" value="AGENET DOMAIN-CONTAINING PROTEIN-RELATED"/>
    <property type="match status" value="1"/>
</dbReference>
<comment type="caution">
    <text evidence="2">The sequence shown here is derived from an EMBL/GenBank/DDBJ whole genome shotgun (WGS) entry which is preliminary data.</text>
</comment>
<dbReference type="Pfam" id="PF05641">
    <property type="entry name" value="Agenet"/>
    <property type="match status" value="4"/>
</dbReference>
<dbReference type="OrthoDB" id="2020707at2759"/>
<dbReference type="Proteomes" id="UP000585474">
    <property type="component" value="Unassembled WGS sequence"/>
</dbReference>
<dbReference type="SMART" id="SM00743">
    <property type="entry name" value="Agenet"/>
    <property type="match status" value="4"/>
</dbReference>
<feature type="domain" description="Agenet" evidence="1">
    <location>
        <begin position="79"/>
        <end position="135"/>
    </location>
</feature>
<dbReference type="InterPro" id="IPR008395">
    <property type="entry name" value="Agenet-like_dom"/>
</dbReference>
<dbReference type="InterPro" id="IPR014002">
    <property type="entry name" value="Agenet_dom_plant"/>
</dbReference>
<keyword evidence="3" id="KW-1185">Reference proteome</keyword>
<evidence type="ECO:0000259" key="1">
    <source>
        <dbReference type="SMART" id="SM00743"/>
    </source>
</evidence>
<sequence>MADPNKYFRKGSEVEISSNDEGFRGAWYAGTVIRPPSARSKKVLVQYRALMADEAGKTPLQETLDVVQLRPPPPREAHPRFEFSQEVDARYNDGWWEGVVMEVLEDGRCSVFFRGTREQLEFGASELRVHREWVNGSWVPPLEVEETVSIVEKMKPSKKMVKDKFSKGTLVEVSSDEDGFQGAWFAATIIDQLTKNKFLIEYKTLRNDDDTDFLREEADILHIRPCPPDTFVVDSFNLHDEVDALYNDGWWVGVISTILKRKRYLVYFRGTNEEMEFKHSDLRLHKDWIDGKWIMASRVHNLVTHLHLSKMREVSPKSLHSSTPDLKLNLMMD</sequence>
<evidence type="ECO:0000313" key="2">
    <source>
        <dbReference type="EMBL" id="GFZ07243.1"/>
    </source>
</evidence>
<protein>
    <submittedName>
        <fullName evidence="2">Agenet domain-containing protein</fullName>
    </submittedName>
</protein>
<organism evidence="2 3">
    <name type="scientific">Actinidia rufa</name>
    <dbReference type="NCBI Taxonomy" id="165716"/>
    <lineage>
        <taxon>Eukaryota</taxon>
        <taxon>Viridiplantae</taxon>
        <taxon>Streptophyta</taxon>
        <taxon>Embryophyta</taxon>
        <taxon>Tracheophyta</taxon>
        <taxon>Spermatophyta</taxon>
        <taxon>Magnoliopsida</taxon>
        <taxon>eudicotyledons</taxon>
        <taxon>Gunneridae</taxon>
        <taxon>Pentapetalae</taxon>
        <taxon>asterids</taxon>
        <taxon>Ericales</taxon>
        <taxon>Actinidiaceae</taxon>
        <taxon>Actinidia</taxon>
    </lineage>
</organism>
<gene>
    <name evidence="2" type="ORF">Acr_19g0001800</name>
</gene>
<feature type="domain" description="Agenet" evidence="1">
    <location>
        <begin position="6"/>
        <end position="77"/>
    </location>
</feature>
<dbReference type="CDD" id="cd20406">
    <property type="entry name" value="Tudor_Agenet_AtDUF_rpt2_4"/>
    <property type="match status" value="2"/>
</dbReference>
<feature type="domain" description="Agenet" evidence="1">
    <location>
        <begin position="234"/>
        <end position="290"/>
    </location>
</feature>
<name>A0A7J0G8Y1_9ERIC</name>
<accession>A0A7J0G8Y1</accession>